<dbReference type="PANTHER" id="PTHR48111">
    <property type="entry name" value="REGULATOR OF RPOS"/>
    <property type="match status" value="1"/>
</dbReference>
<dbReference type="InterPro" id="IPR001867">
    <property type="entry name" value="OmpR/PhoB-type_DNA-bd"/>
</dbReference>
<feature type="DNA-binding region" description="OmpR/PhoB-type" evidence="5">
    <location>
        <begin position="132"/>
        <end position="231"/>
    </location>
</feature>
<dbReference type="Pfam" id="PF00486">
    <property type="entry name" value="Trans_reg_C"/>
    <property type="match status" value="1"/>
</dbReference>
<dbReference type="PROSITE" id="PS50110">
    <property type="entry name" value="RESPONSE_REGULATORY"/>
    <property type="match status" value="1"/>
</dbReference>
<dbReference type="Gene3D" id="6.10.250.690">
    <property type="match status" value="1"/>
</dbReference>
<evidence type="ECO:0000256" key="5">
    <source>
        <dbReference type="PROSITE-ProRule" id="PRU01091"/>
    </source>
</evidence>
<evidence type="ECO:0000256" key="2">
    <source>
        <dbReference type="ARBA" id="ARBA00023012"/>
    </source>
</evidence>
<dbReference type="AlphaFoldDB" id="A0A0W0GIJ5"/>
<dbReference type="SUPFAM" id="SSF52172">
    <property type="entry name" value="CheY-like"/>
    <property type="match status" value="1"/>
</dbReference>
<dbReference type="Gene3D" id="3.40.50.2300">
    <property type="match status" value="1"/>
</dbReference>
<dbReference type="RefSeq" id="WP_186007587.1">
    <property type="nucleotide sequence ID" value="NZ_KQ758903.1"/>
</dbReference>
<evidence type="ECO:0000313" key="9">
    <source>
        <dbReference type="Proteomes" id="UP000053947"/>
    </source>
</evidence>
<dbReference type="CDD" id="cd17574">
    <property type="entry name" value="REC_OmpR"/>
    <property type="match status" value="1"/>
</dbReference>
<dbReference type="PROSITE" id="PS51755">
    <property type="entry name" value="OMPR_PHOB"/>
    <property type="match status" value="1"/>
</dbReference>
<organism evidence="8 9">
    <name type="scientific">Dehalogenimonas alkenigignens</name>
    <dbReference type="NCBI Taxonomy" id="1217799"/>
    <lineage>
        <taxon>Bacteria</taxon>
        <taxon>Bacillati</taxon>
        <taxon>Chloroflexota</taxon>
        <taxon>Dehalococcoidia</taxon>
        <taxon>Dehalococcoidales</taxon>
        <taxon>Dehalococcoidaceae</taxon>
        <taxon>Dehalogenimonas</taxon>
    </lineage>
</organism>
<feature type="modified residue" description="4-aspartylphosphate" evidence="4">
    <location>
        <position position="59"/>
    </location>
</feature>
<dbReference type="InterPro" id="IPR016032">
    <property type="entry name" value="Sig_transdc_resp-reg_C-effctor"/>
</dbReference>
<dbReference type="GO" id="GO:0000156">
    <property type="term" value="F:phosphorelay response regulator activity"/>
    <property type="evidence" value="ECO:0007669"/>
    <property type="project" value="TreeGrafter"/>
</dbReference>
<protein>
    <submittedName>
        <fullName evidence="8">Response regulators consisting of a CheY-like receiver domain and a winged-helix DNA-binding domain</fullName>
    </submittedName>
</protein>
<dbReference type="SMART" id="SM00862">
    <property type="entry name" value="Trans_reg_C"/>
    <property type="match status" value="1"/>
</dbReference>
<keyword evidence="3 5" id="KW-0238">DNA-binding</keyword>
<reference evidence="8 9" key="1">
    <citation type="submission" date="2015-06" db="EMBL/GenBank/DDBJ databases">
        <title>Genome sequence of the organohalide-respiring Dehalogenimonas alkenigignens type strain (IP3-3T).</title>
        <authorList>
            <person name="Key T.A."/>
            <person name="Richmond D.P."/>
            <person name="Bowman K.S."/>
            <person name="Cho Y.-J."/>
            <person name="Chun J."/>
            <person name="da Costa M.S."/>
            <person name="Rainey F.A."/>
            <person name="Moe W.M."/>
        </authorList>
    </citation>
    <scope>NUCLEOTIDE SEQUENCE [LARGE SCALE GENOMIC DNA]</scope>
    <source>
        <strain evidence="8 9">IP3-3</strain>
    </source>
</reference>
<evidence type="ECO:0000313" key="8">
    <source>
        <dbReference type="EMBL" id="KTB48395.1"/>
    </source>
</evidence>
<dbReference type="InterPro" id="IPR039420">
    <property type="entry name" value="WalR-like"/>
</dbReference>
<accession>A0A0W0GIJ5</accession>
<keyword evidence="1 4" id="KW-0597">Phosphoprotein</keyword>
<feature type="domain" description="OmpR/PhoB-type" evidence="7">
    <location>
        <begin position="132"/>
        <end position="231"/>
    </location>
</feature>
<dbReference type="PANTHER" id="PTHR48111:SF40">
    <property type="entry name" value="PHOSPHATE REGULON TRANSCRIPTIONAL REGULATORY PROTEIN PHOB"/>
    <property type="match status" value="1"/>
</dbReference>
<dbReference type="InterPro" id="IPR001789">
    <property type="entry name" value="Sig_transdc_resp-reg_receiver"/>
</dbReference>
<dbReference type="PATRIC" id="fig|1217799.6.peg.1286"/>
<feature type="domain" description="Response regulatory" evidence="6">
    <location>
        <begin position="8"/>
        <end position="123"/>
    </location>
</feature>
<evidence type="ECO:0000256" key="3">
    <source>
        <dbReference type="ARBA" id="ARBA00023125"/>
    </source>
</evidence>
<evidence type="ECO:0000259" key="6">
    <source>
        <dbReference type="PROSITE" id="PS50110"/>
    </source>
</evidence>
<dbReference type="CDD" id="cd00383">
    <property type="entry name" value="trans_reg_C"/>
    <property type="match status" value="1"/>
</dbReference>
<dbReference type="Proteomes" id="UP000053947">
    <property type="component" value="Unassembled WGS sequence"/>
</dbReference>
<evidence type="ECO:0000256" key="4">
    <source>
        <dbReference type="PROSITE-ProRule" id="PRU00169"/>
    </source>
</evidence>
<dbReference type="SUPFAM" id="SSF46894">
    <property type="entry name" value="C-terminal effector domain of the bipartite response regulators"/>
    <property type="match status" value="1"/>
</dbReference>
<dbReference type="STRING" id="1217799.DEALK_12410"/>
<dbReference type="EMBL" id="LFDV01000002">
    <property type="protein sequence ID" value="KTB48395.1"/>
    <property type="molecule type" value="Genomic_DNA"/>
</dbReference>
<keyword evidence="9" id="KW-1185">Reference proteome</keyword>
<dbReference type="SMART" id="SM00448">
    <property type="entry name" value="REC"/>
    <property type="match status" value="1"/>
</dbReference>
<sequence length="233" mass="25931">MVNKPELTVVLIEDDAEIVEAVTLTFKIRWPQATFLAANSGQEGVELVDKNNPDLVILDLGLPDTSGFNVLKDIRRFSHVPVIVLTARGDETDIVRGLELGADEYIIKPFRQMELLARVKAVMRRQETSAEELPLTVGSMTLGPSIRDLKLKDRRISLTRTEGIVLGQLMRHVGHPVSHAVLAKALWGEEYPGAAESLKVYVRHLREKIEDNPSDPKLLLTRIGAGYQLAKPE</sequence>
<dbReference type="InterPro" id="IPR011006">
    <property type="entry name" value="CheY-like_superfamily"/>
</dbReference>
<dbReference type="GO" id="GO:0000976">
    <property type="term" value="F:transcription cis-regulatory region binding"/>
    <property type="evidence" value="ECO:0007669"/>
    <property type="project" value="TreeGrafter"/>
</dbReference>
<gene>
    <name evidence="8" type="ORF">DEALK_12410</name>
</gene>
<keyword evidence="2" id="KW-0902">Two-component regulatory system</keyword>
<proteinExistence type="predicted"/>
<dbReference type="GO" id="GO:0006355">
    <property type="term" value="P:regulation of DNA-templated transcription"/>
    <property type="evidence" value="ECO:0007669"/>
    <property type="project" value="InterPro"/>
</dbReference>
<dbReference type="GO" id="GO:0005829">
    <property type="term" value="C:cytosol"/>
    <property type="evidence" value="ECO:0007669"/>
    <property type="project" value="TreeGrafter"/>
</dbReference>
<name>A0A0W0GIJ5_9CHLR</name>
<dbReference type="Gene3D" id="1.10.10.10">
    <property type="entry name" value="Winged helix-like DNA-binding domain superfamily/Winged helix DNA-binding domain"/>
    <property type="match status" value="1"/>
</dbReference>
<dbReference type="InterPro" id="IPR036388">
    <property type="entry name" value="WH-like_DNA-bd_sf"/>
</dbReference>
<evidence type="ECO:0000256" key="1">
    <source>
        <dbReference type="ARBA" id="ARBA00022553"/>
    </source>
</evidence>
<comment type="caution">
    <text evidence="8">The sequence shown here is derived from an EMBL/GenBank/DDBJ whole genome shotgun (WGS) entry which is preliminary data.</text>
</comment>
<evidence type="ECO:0000259" key="7">
    <source>
        <dbReference type="PROSITE" id="PS51755"/>
    </source>
</evidence>
<dbReference type="Pfam" id="PF00072">
    <property type="entry name" value="Response_reg"/>
    <property type="match status" value="1"/>
</dbReference>
<dbReference type="GO" id="GO:0032993">
    <property type="term" value="C:protein-DNA complex"/>
    <property type="evidence" value="ECO:0007669"/>
    <property type="project" value="TreeGrafter"/>
</dbReference>